<dbReference type="CDD" id="cd03205">
    <property type="entry name" value="GST_C_6"/>
    <property type="match status" value="1"/>
</dbReference>
<keyword evidence="2" id="KW-0808">Transferase</keyword>
<dbReference type="InterPro" id="IPR004045">
    <property type="entry name" value="Glutathione_S-Trfase_N"/>
</dbReference>
<dbReference type="GO" id="GO:0005737">
    <property type="term" value="C:cytoplasm"/>
    <property type="evidence" value="ECO:0007669"/>
    <property type="project" value="TreeGrafter"/>
</dbReference>
<dbReference type="InterPro" id="IPR050983">
    <property type="entry name" value="GST_Omega/HSP26"/>
</dbReference>
<dbReference type="Pfam" id="PF13410">
    <property type="entry name" value="GST_C_2"/>
    <property type="match status" value="1"/>
</dbReference>
<dbReference type="PANTHER" id="PTHR43968">
    <property type="match status" value="1"/>
</dbReference>
<comment type="caution">
    <text evidence="2">The sequence shown here is derived from an EMBL/GenBank/DDBJ whole genome shotgun (WGS) entry which is preliminary data.</text>
</comment>
<organism evidence="2 3">
    <name type="scientific">Sphingobium chlorophenolicum</name>
    <dbReference type="NCBI Taxonomy" id="46429"/>
    <lineage>
        <taxon>Bacteria</taxon>
        <taxon>Pseudomonadati</taxon>
        <taxon>Pseudomonadota</taxon>
        <taxon>Alphaproteobacteria</taxon>
        <taxon>Sphingomonadales</taxon>
        <taxon>Sphingomonadaceae</taxon>
        <taxon>Sphingobium</taxon>
    </lineage>
</organism>
<accession>A0A081RAV1</accession>
<dbReference type="PROSITE" id="PS50404">
    <property type="entry name" value="GST_NTER"/>
    <property type="match status" value="1"/>
</dbReference>
<dbReference type="eggNOG" id="COG0625">
    <property type="taxonomic scope" value="Bacteria"/>
</dbReference>
<dbReference type="Proteomes" id="UP000028411">
    <property type="component" value="Unassembled WGS sequence"/>
</dbReference>
<name>A0A081RAV1_SPHCR</name>
<proteinExistence type="predicted"/>
<dbReference type="AlphaFoldDB" id="A0A081RAV1"/>
<dbReference type="SUPFAM" id="SSF52833">
    <property type="entry name" value="Thioredoxin-like"/>
    <property type="match status" value="1"/>
</dbReference>
<dbReference type="PANTHER" id="PTHR43968:SF6">
    <property type="entry name" value="GLUTATHIONE S-TRANSFERASE OMEGA"/>
    <property type="match status" value="1"/>
</dbReference>
<dbReference type="EMBL" id="JFHR01000045">
    <property type="protein sequence ID" value="KEQ52324.1"/>
    <property type="molecule type" value="Genomic_DNA"/>
</dbReference>
<dbReference type="GO" id="GO:0016740">
    <property type="term" value="F:transferase activity"/>
    <property type="evidence" value="ECO:0007669"/>
    <property type="project" value="UniProtKB-KW"/>
</dbReference>
<dbReference type="InterPro" id="IPR036282">
    <property type="entry name" value="Glutathione-S-Trfase_C_sf"/>
</dbReference>
<evidence type="ECO:0000313" key="3">
    <source>
        <dbReference type="Proteomes" id="UP000028411"/>
    </source>
</evidence>
<gene>
    <name evidence="2" type="ORF">BV95_03391</name>
</gene>
<protein>
    <submittedName>
        <fullName evidence="2">Glutathione S-transferase domain protein</fullName>
    </submittedName>
</protein>
<evidence type="ECO:0000259" key="1">
    <source>
        <dbReference type="PROSITE" id="PS50404"/>
    </source>
</evidence>
<evidence type="ECO:0000313" key="2">
    <source>
        <dbReference type="EMBL" id="KEQ52324.1"/>
    </source>
</evidence>
<dbReference type="Gene3D" id="3.40.30.10">
    <property type="entry name" value="Glutaredoxin"/>
    <property type="match status" value="1"/>
</dbReference>
<reference evidence="2 3" key="1">
    <citation type="submission" date="2014-02" db="EMBL/GenBank/DDBJ databases">
        <title>Whole genome sequence of Sphingobium chlorophenolicum NBRC 16172.</title>
        <authorList>
            <person name="Gan H.M."/>
            <person name="Gan H.Y."/>
            <person name="Chew T.H."/>
            <person name="Savka M.A."/>
        </authorList>
    </citation>
    <scope>NUCLEOTIDE SEQUENCE [LARGE SCALE GENOMIC DNA]</scope>
    <source>
        <strain evidence="2 3">NBRC 16172</strain>
    </source>
</reference>
<dbReference type="Gene3D" id="1.20.1050.10">
    <property type="match status" value="1"/>
</dbReference>
<dbReference type="SUPFAM" id="SSF47616">
    <property type="entry name" value="GST C-terminal domain-like"/>
    <property type="match status" value="1"/>
</dbReference>
<sequence length="222" mass="24311">MIDTAGQDTTCPATADGNIGPMQLIFGSASPFVRKVRIALEILGLGDRVTLVPVSTTPVAPAEELAAINPIAKIPVLVTDSGSRIYGSAVIADYLQTLADTPVLIPASGDARWEVLHRQALIDGMTEAAVMSRYEQLRPAELRWAPWVEAQMEKVWRGLEAMEADSPALHGEPTIAEIALACLLGYLDFRFADRPWREDFPELARWFGVFEQRPEMILTAPV</sequence>
<dbReference type="InterPro" id="IPR036249">
    <property type="entry name" value="Thioredoxin-like_sf"/>
</dbReference>
<dbReference type="PATRIC" id="fig|46429.4.peg.3376"/>
<feature type="domain" description="GST N-terminal" evidence="1">
    <location>
        <begin position="20"/>
        <end position="103"/>
    </location>
</feature>
<dbReference type="Pfam" id="PF13409">
    <property type="entry name" value="GST_N_2"/>
    <property type="match status" value="1"/>
</dbReference>